<sequence length="360" mass="42201">MMQKRIFLLALLINISLWSQDQEKIYNDTLEQLNCMLKDSCQLSFKKAVMSVENAYYNNVLDTVGFNFEIKRLSSFTSSMVNQIKLKYQGKDSLKVKKYAALFSIVTDTIPIVDKDGVMYEYIPYVYDFEDIWGLKNWDSMFVSKLLETGKGNCHSMPYLYKILAEEIGADAHLAIAPNHIYIKHRNEIDGWYNTELTSGIFPNDAWLMASGYIHLDAITNKMYMEALSDKQSIAMCIIDLAQGYNKVFPDNDGQFVMKACQVALQYYPHYINGRILQAETKKKVFEKEVKKDFDVFTKEVYEDDFLRLQFLEIQHEYVSIHESGYRRMPEEMYLNWLNSLKEERKKYENKKITNTDKSN</sequence>
<reference evidence="1 2" key="1">
    <citation type="submission" date="2019-06" db="EMBL/GenBank/DDBJ databases">
        <authorList>
            <person name="Meng X."/>
        </authorList>
    </citation>
    <scope>NUCLEOTIDE SEQUENCE [LARGE SCALE GENOMIC DNA]</scope>
    <source>
        <strain evidence="1 2">M625</strain>
    </source>
</reference>
<comment type="caution">
    <text evidence="1">The sequence shown here is derived from an EMBL/GenBank/DDBJ whole genome shotgun (WGS) entry which is preliminary data.</text>
</comment>
<organism evidence="1 2">
    <name type="scientific">Aquimarina algicola</name>
    <dbReference type="NCBI Taxonomy" id="2589995"/>
    <lineage>
        <taxon>Bacteria</taxon>
        <taxon>Pseudomonadati</taxon>
        <taxon>Bacteroidota</taxon>
        <taxon>Flavobacteriia</taxon>
        <taxon>Flavobacteriales</taxon>
        <taxon>Flavobacteriaceae</taxon>
        <taxon>Aquimarina</taxon>
    </lineage>
</organism>
<dbReference type="EMBL" id="VFWZ01000002">
    <property type="protein sequence ID" value="TPN87100.1"/>
    <property type="molecule type" value="Genomic_DNA"/>
</dbReference>
<dbReference type="AlphaFoldDB" id="A0A504JKU9"/>
<proteinExistence type="predicted"/>
<keyword evidence="2" id="KW-1185">Reference proteome</keyword>
<evidence type="ECO:0008006" key="3">
    <source>
        <dbReference type="Google" id="ProtNLM"/>
    </source>
</evidence>
<protein>
    <recommendedName>
        <fullName evidence="3">Protein SirB1 N-terminal domain-containing protein</fullName>
    </recommendedName>
</protein>
<name>A0A504JKU9_9FLAO</name>
<evidence type="ECO:0000313" key="1">
    <source>
        <dbReference type="EMBL" id="TPN87100.1"/>
    </source>
</evidence>
<evidence type="ECO:0000313" key="2">
    <source>
        <dbReference type="Proteomes" id="UP000315540"/>
    </source>
</evidence>
<gene>
    <name evidence="1" type="ORF">FHK87_05780</name>
</gene>
<dbReference type="Proteomes" id="UP000315540">
    <property type="component" value="Unassembled WGS sequence"/>
</dbReference>
<accession>A0A504JKU9</accession>